<evidence type="ECO:0000313" key="3">
    <source>
        <dbReference type="Proteomes" id="UP000053989"/>
    </source>
</evidence>
<evidence type="ECO:0000313" key="2">
    <source>
        <dbReference type="EMBL" id="KIM63676.1"/>
    </source>
</evidence>
<sequence>MNLSFLKDDGDTISIDAPVDADLQIVMASLEKTSGIPITEQVITFDGRTLDDPRARISQLGVTQNSILSLQRRARRLSVVTQDTRNIRPGSPCRVAPELIKDTVDPPVSPLSYHRYGPVNQLDEPEEVTMLYVPVEIKNHTIEAMVGCSVLYSTSTSIVLPASVPTDSTCIRSKSRMCKSLWYNGGFRHTVYWHCAW</sequence>
<keyword evidence="3" id="KW-1185">Reference proteome</keyword>
<dbReference type="InterPro" id="IPR000626">
    <property type="entry name" value="Ubiquitin-like_dom"/>
</dbReference>
<dbReference type="OrthoDB" id="1047367at2759"/>
<dbReference type="AlphaFoldDB" id="A0A0C3E6Q0"/>
<dbReference type="Pfam" id="PF00240">
    <property type="entry name" value="ubiquitin"/>
    <property type="match status" value="1"/>
</dbReference>
<reference evidence="3" key="2">
    <citation type="submission" date="2015-01" db="EMBL/GenBank/DDBJ databases">
        <title>Evolutionary Origins and Diversification of the Mycorrhizal Mutualists.</title>
        <authorList>
            <consortium name="DOE Joint Genome Institute"/>
            <consortium name="Mycorrhizal Genomics Consortium"/>
            <person name="Kohler A."/>
            <person name="Kuo A."/>
            <person name="Nagy L.G."/>
            <person name="Floudas D."/>
            <person name="Copeland A."/>
            <person name="Barry K.W."/>
            <person name="Cichocki N."/>
            <person name="Veneault-Fourrey C."/>
            <person name="LaButti K."/>
            <person name="Lindquist E.A."/>
            <person name="Lipzen A."/>
            <person name="Lundell T."/>
            <person name="Morin E."/>
            <person name="Murat C."/>
            <person name="Riley R."/>
            <person name="Ohm R."/>
            <person name="Sun H."/>
            <person name="Tunlid A."/>
            <person name="Henrissat B."/>
            <person name="Grigoriev I.V."/>
            <person name="Hibbett D.S."/>
            <person name="Martin F."/>
        </authorList>
    </citation>
    <scope>NUCLEOTIDE SEQUENCE [LARGE SCALE GENOMIC DNA]</scope>
    <source>
        <strain evidence="3">Foug A</strain>
    </source>
</reference>
<feature type="domain" description="Ubiquitin-like" evidence="1">
    <location>
        <begin position="1"/>
        <end position="75"/>
    </location>
</feature>
<dbReference type="Gene3D" id="3.10.20.90">
    <property type="entry name" value="Phosphatidylinositol 3-kinase Catalytic Subunit, Chain A, domain 1"/>
    <property type="match status" value="1"/>
</dbReference>
<dbReference type="Proteomes" id="UP000053989">
    <property type="component" value="Unassembled WGS sequence"/>
</dbReference>
<evidence type="ECO:0000259" key="1">
    <source>
        <dbReference type="PROSITE" id="PS50053"/>
    </source>
</evidence>
<dbReference type="InterPro" id="IPR029071">
    <property type="entry name" value="Ubiquitin-like_domsf"/>
</dbReference>
<dbReference type="STRING" id="1036808.A0A0C3E6Q0"/>
<dbReference type="InParanoid" id="A0A0C3E6Q0"/>
<accession>A0A0C3E6Q0</accession>
<dbReference type="SMART" id="SM00213">
    <property type="entry name" value="UBQ"/>
    <property type="match status" value="1"/>
</dbReference>
<protein>
    <recommendedName>
        <fullName evidence="1">Ubiquitin-like domain-containing protein</fullName>
    </recommendedName>
</protein>
<dbReference type="PROSITE" id="PS50053">
    <property type="entry name" value="UBIQUITIN_2"/>
    <property type="match status" value="1"/>
</dbReference>
<dbReference type="EMBL" id="KN822033">
    <property type="protein sequence ID" value="KIM63676.1"/>
    <property type="molecule type" value="Genomic_DNA"/>
</dbReference>
<name>A0A0C3E6Q0_9AGAM</name>
<reference evidence="2 3" key="1">
    <citation type="submission" date="2014-04" db="EMBL/GenBank/DDBJ databases">
        <authorList>
            <consortium name="DOE Joint Genome Institute"/>
            <person name="Kuo A."/>
            <person name="Kohler A."/>
            <person name="Nagy L.G."/>
            <person name="Floudas D."/>
            <person name="Copeland A."/>
            <person name="Barry K.W."/>
            <person name="Cichocki N."/>
            <person name="Veneault-Fourrey C."/>
            <person name="LaButti K."/>
            <person name="Lindquist E.A."/>
            <person name="Lipzen A."/>
            <person name="Lundell T."/>
            <person name="Morin E."/>
            <person name="Murat C."/>
            <person name="Sun H."/>
            <person name="Tunlid A."/>
            <person name="Henrissat B."/>
            <person name="Grigoriev I.V."/>
            <person name="Hibbett D.S."/>
            <person name="Martin F."/>
            <person name="Nordberg H.P."/>
            <person name="Cantor M.N."/>
            <person name="Hua S.X."/>
        </authorList>
    </citation>
    <scope>NUCLEOTIDE SEQUENCE [LARGE SCALE GENOMIC DNA]</scope>
    <source>
        <strain evidence="2 3">Foug A</strain>
    </source>
</reference>
<dbReference type="HOGENOM" id="CLU_1384892_0_0_1"/>
<gene>
    <name evidence="2" type="ORF">SCLCIDRAFT_736587</name>
</gene>
<proteinExistence type="predicted"/>
<dbReference type="SUPFAM" id="SSF54236">
    <property type="entry name" value="Ubiquitin-like"/>
    <property type="match status" value="1"/>
</dbReference>
<organism evidence="2 3">
    <name type="scientific">Scleroderma citrinum Foug A</name>
    <dbReference type="NCBI Taxonomy" id="1036808"/>
    <lineage>
        <taxon>Eukaryota</taxon>
        <taxon>Fungi</taxon>
        <taxon>Dikarya</taxon>
        <taxon>Basidiomycota</taxon>
        <taxon>Agaricomycotina</taxon>
        <taxon>Agaricomycetes</taxon>
        <taxon>Agaricomycetidae</taxon>
        <taxon>Boletales</taxon>
        <taxon>Sclerodermatineae</taxon>
        <taxon>Sclerodermataceae</taxon>
        <taxon>Scleroderma</taxon>
    </lineage>
</organism>